<keyword evidence="2" id="KW-1185">Reference proteome</keyword>
<sequence length="136" mass="14784">MVCVGSSALIGRAAAALVTPHRLPAATAQVGSAAPLVYSTASSRQPTTASIKQSFGRTCRKWQWQANCGVSCSEGTQNDWQQPPGSGCNSCSFFLCSKAPRDDKLKNVAAQWLLQSEYEMQSFHFSKKAFLQEEDF</sequence>
<reference evidence="1" key="1">
    <citation type="submission" date="2020-11" db="EMBL/GenBank/DDBJ databases">
        <authorList>
            <person name="Whitehead M."/>
        </authorList>
    </citation>
    <scope>NUCLEOTIDE SEQUENCE</scope>
    <source>
        <strain evidence="1">EGII</strain>
    </source>
</reference>
<protein>
    <submittedName>
        <fullName evidence="1">(Mediterranean fruit fly) hypothetical protein</fullName>
    </submittedName>
</protein>
<proteinExistence type="predicted"/>
<dbReference type="AlphaFoldDB" id="A0A811VB33"/>
<dbReference type="Proteomes" id="UP000606786">
    <property type="component" value="Unassembled WGS sequence"/>
</dbReference>
<comment type="caution">
    <text evidence="1">The sequence shown here is derived from an EMBL/GenBank/DDBJ whole genome shotgun (WGS) entry which is preliminary data.</text>
</comment>
<evidence type="ECO:0000313" key="1">
    <source>
        <dbReference type="EMBL" id="CAD7012530.1"/>
    </source>
</evidence>
<organism evidence="1 2">
    <name type="scientific">Ceratitis capitata</name>
    <name type="common">Mediterranean fruit fly</name>
    <name type="synonym">Tephritis capitata</name>
    <dbReference type="NCBI Taxonomy" id="7213"/>
    <lineage>
        <taxon>Eukaryota</taxon>
        <taxon>Metazoa</taxon>
        <taxon>Ecdysozoa</taxon>
        <taxon>Arthropoda</taxon>
        <taxon>Hexapoda</taxon>
        <taxon>Insecta</taxon>
        <taxon>Pterygota</taxon>
        <taxon>Neoptera</taxon>
        <taxon>Endopterygota</taxon>
        <taxon>Diptera</taxon>
        <taxon>Brachycera</taxon>
        <taxon>Muscomorpha</taxon>
        <taxon>Tephritoidea</taxon>
        <taxon>Tephritidae</taxon>
        <taxon>Ceratitis</taxon>
        <taxon>Ceratitis</taxon>
    </lineage>
</organism>
<accession>A0A811VB33</accession>
<name>A0A811VB33_CERCA</name>
<gene>
    <name evidence="1" type="ORF">CCAP1982_LOCUS20613</name>
</gene>
<evidence type="ECO:0000313" key="2">
    <source>
        <dbReference type="Proteomes" id="UP000606786"/>
    </source>
</evidence>
<dbReference type="EMBL" id="CAJHJT010000056">
    <property type="protein sequence ID" value="CAD7012530.1"/>
    <property type="molecule type" value="Genomic_DNA"/>
</dbReference>